<sequence length="304" mass="35143">MSQPIDLRPVGTIGIRVEYLTDEDSGDEEYLNINNLPSSQLLAPAEVMTKHTDVDEDAGNATAVGLNLNASRKIVSADHWHGEDDIPLSVFQTVKKIYKWSETDLSLPDIKWPTMYKVESQLPSATELFLRFFNEEVIDMFVFWSNNYATKKNRTGNITHEEMYAFIGILLLSGYLPVPRRQMFWEQRKDTQNILVADALSRDRFEFIMQNLHSCDNDQLDPSDKFTKVRPLFDKLNKIFQEYAPYWEQHSVDESMIPYFGKHGCKQFIRGNPIRYGYKIWMGATSTGYALWIEPYQGKIAGLN</sequence>
<proteinExistence type="predicted"/>
<dbReference type="InterPro" id="IPR052638">
    <property type="entry name" value="PiggyBac_TE-derived"/>
</dbReference>
<evidence type="ECO:0000313" key="2">
    <source>
        <dbReference type="EMBL" id="KAJ8952424.1"/>
    </source>
</evidence>
<evidence type="ECO:0000259" key="1">
    <source>
        <dbReference type="Pfam" id="PF13843"/>
    </source>
</evidence>
<name>A0AAV8YM26_9CUCU</name>
<dbReference type="GO" id="GO:0043565">
    <property type="term" value="F:sequence-specific DNA binding"/>
    <property type="evidence" value="ECO:0007669"/>
    <property type="project" value="TreeGrafter"/>
</dbReference>
<feature type="domain" description="PiggyBac transposable element-derived protein" evidence="1">
    <location>
        <begin position="125"/>
        <end position="299"/>
    </location>
</feature>
<protein>
    <recommendedName>
        <fullName evidence="1">PiggyBac transposable element-derived protein domain-containing protein</fullName>
    </recommendedName>
</protein>
<dbReference type="PANTHER" id="PTHR47055">
    <property type="entry name" value="DDE_TNP_1_7 DOMAIN-CONTAINING PROTEIN"/>
    <property type="match status" value="1"/>
</dbReference>
<gene>
    <name evidence="2" type="ORF">NQ318_014516</name>
</gene>
<dbReference type="EMBL" id="JAPWTK010000069">
    <property type="protein sequence ID" value="KAJ8952424.1"/>
    <property type="molecule type" value="Genomic_DNA"/>
</dbReference>
<accession>A0AAV8YM26</accession>
<dbReference type="InterPro" id="IPR029526">
    <property type="entry name" value="PGBD"/>
</dbReference>
<dbReference type="Proteomes" id="UP001162162">
    <property type="component" value="Unassembled WGS sequence"/>
</dbReference>
<dbReference type="Pfam" id="PF13843">
    <property type="entry name" value="DDE_Tnp_1_7"/>
    <property type="match status" value="1"/>
</dbReference>
<organism evidence="2 3">
    <name type="scientific">Aromia moschata</name>
    <dbReference type="NCBI Taxonomy" id="1265417"/>
    <lineage>
        <taxon>Eukaryota</taxon>
        <taxon>Metazoa</taxon>
        <taxon>Ecdysozoa</taxon>
        <taxon>Arthropoda</taxon>
        <taxon>Hexapoda</taxon>
        <taxon>Insecta</taxon>
        <taxon>Pterygota</taxon>
        <taxon>Neoptera</taxon>
        <taxon>Endopterygota</taxon>
        <taxon>Coleoptera</taxon>
        <taxon>Polyphaga</taxon>
        <taxon>Cucujiformia</taxon>
        <taxon>Chrysomeloidea</taxon>
        <taxon>Cerambycidae</taxon>
        <taxon>Cerambycinae</taxon>
        <taxon>Callichromatini</taxon>
        <taxon>Aromia</taxon>
    </lineage>
</organism>
<evidence type="ECO:0000313" key="3">
    <source>
        <dbReference type="Proteomes" id="UP001162162"/>
    </source>
</evidence>
<dbReference type="PANTHER" id="PTHR47055:SF3">
    <property type="entry name" value="PHORBOL-ESTER_DAG-TYPE DOMAIN-CONTAINING PROTEIN"/>
    <property type="match status" value="1"/>
</dbReference>
<dbReference type="AlphaFoldDB" id="A0AAV8YM26"/>
<comment type="caution">
    <text evidence="2">The sequence shown here is derived from an EMBL/GenBank/DDBJ whole genome shotgun (WGS) entry which is preliminary data.</text>
</comment>
<reference evidence="2" key="1">
    <citation type="journal article" date="2023" name="Insect Mol. Biol.">
        <title>Genome sequencing provides insights into the evolution of gene families encoding plant cell wall-degrading enzymes in longhorned beetles.</title>
        <authorList>
            <person name="Shin N.R."/>
            <person name="Okamura Y."/>
            <person name="Kirsch R."/>
            <person name="Pauchet Y."/>
        </authorList>
    </citation>
    <scope>NUCLEOTIDE SEQUENCE</scope>
    <source>
        <strain evidence="2">AMC_N1</strain>
    </source>
</reference>
<keyword evidence="3" id="KW-1185">Reference proteome</keyword>